<gene>
    <name evidence="1" type="ORF">EGI31_19595</name>
</gene>
<dbReference type="EMBL" id="RJUF01000180">
    <property type="protein sequence ID" value="MCP9765144.1"/>
    <property type="molecule type" value="Genomic_DNA"/>
</dbReference>
<evidence type="ECO:0000313" key="1">
    <source>
        <dbReference type="EMBL" id="MCP9765144.1"/>
    </source>
</evidence>
<evidence type="ECO:0000313" key="2">
    <source>
        <dbReference type="Proteomes" id="UP001204144"/>
    </source>
</evidence>
<comment type="caution">
    <text evidence="1">The sequence shown here is derived from an EMBL/GenBank/DDBJ whole genome shotgun (WGS) entry which is preliminary data.</text>
</comment>
<dbReference type="Proteomes" id="UP001204144">
    <property type="component" value="Unassembled WGS sequence"/>
</dbReference>
<protein>
    <submittedName>
        <fullName evidence="1">Uncharacterized protein</fullName>
    </submittedName>
</protein>
<dbReference type="RefSeq" id="WP_255038834.1">
    <property type="nucleotide sequence ID" value="NZ_RJUF01000180.1"/>
</dbReference>
<proteinExistence type="predicted"/>
<name>A0AAE3KUN9_9BACT</name>
<reference evidence="1 2" key="1">
    <citation type="submission" date="2018-11" db="EMBL/GenBank/DDBJ databases">
        <title>Novel bacteria species description.</title>
        <authorList>
            <person name="Han J.-H."/>
        </authorList>
    </citation>
    <scope>NUCLEOTIDE SEQUENCE [LARGE SCALE GENOMIC DNA]</scope>
    <source>
        <strain evidence="1 2">KCTC23259</strain>
    </source>
</reference>
<keyword evidence="2" id="KW-1185">Reference proteome</keyword>
<organism evidence="1 2">
    <name type="scientific">Lacihabitans soyangensis</name>
    <dbReference type="NCBI Taxonomy" id="869394"/>
    <lineage>
        <taxon>Bacteria</taxon>
        <taxon>Pseudomonadati</taxon>
        <taxon>Bacteroidota</taxon>
        <taxon>Cytophagia</taxon>
        <taxon>Cytophagales</taxon>
        <taxon>Leadbetterellaceae</taxon>
        <taxon>Lacihabitans</taxon>
    </lineage>
</organism>
<dbReference type="AlphaFoldDB" id="A0AAE3KUN9"/>
<sequence length="72" mass="7794">MLKNYRIVDEDSHKNAGAIIPGFGLVPLDAEVLTDDMAKAAIAAKSPFFEEVQEKTQKTARLTGTNNDSQTA</sequence>
<accession>A0AAE3KUN9</accession>